<dbReference type="CDD" id="cd18807">
    <property type="entry name" value="SF1_C_UvrD"/>
    <property type="match status" value="1"/>
</dbReference>
<dbReference type="FunFam" id="1.10.10.160:FF:000001">
    <property type="entry name" value="ATP-dependent DNA helicase"/>
    <property type="match status" value="1"/>
</dbReference>
<dbReference type="GO" id="GO:0009314">
    <property type="term" value="P:response to radiation"/>
    <property type="evidence" value="ECO:0007669"/>
    <property type="project" value="UniProtKB-ARBA"/>
</dbReference>
<keyword evidence="3 11" id="KW-0378">Hydrolase</keyword>
<dbReference type="EMBL" id="MEVL01000040">
    <property type="protein sequence ID" value="OGC59541.1"/>
    <property type="molecule type" value="Genomic_DNA"/>
</dbReference>
<dbReference type="GO" id="GO:0033202">
    <property type="term" value="C:DNA helicase complex"/>
    <property type="evidence" value="ECO:0007669"/>
    <property type="project" value="TreeGrafter"/>
</dbReference>
<comment type="similarity">
    <text evidence="1">Belongs to the helicase family. UvrD subfamily.</text>
</comment>
<comment type="caution">
    <text evidence="14">The sequence shown here is derived from an EMBL/GenBank/DDBJ whole genome shotgun (WGS) entry which is preliminary data.</text>
</comment>
<protein>
    <recommendedName>
        <fullName evidence="9">DNA 3'-5' helicase</fullName>
        <ecNumber evidence="9">5.6.2.4</ecNumber>
    </recommendedName>
</protein>
<keyword evidence="2 11" id="KW-0547">Nucleotide-binding</keyword>
<dbReference type="PROSITE" id="PS51217">
    <property type="entry name" value="UVRD_HELICASE_CTER"/>
    <property type="match status" value="1"/>
</dbReference>
<dbReference type="Pfam" id="PF13361">
    <property type="entry name" value="UvrD_C"/>
    <property type="match status" value="2"/>
</dbReference>
<keyword evidence="6" id="KW-0238">DNA-binding</keyword>
<evidence type="ECO:0000256" key="9">
    <source>
        <dbReference type="ARBA" id="ARBA00034808"/>
    </source>
</evidence>
<dbReference type="Gene3D" id="1.10.10.160">
    <property type="match status" value="1"/>
</dbReference>
<dbReference type="InterPro" id="IPR013986">
    <property type="entry name" value="DExx_box_DNA_helicase_dom_sf"/>
</dbReference>
<dbReference type="GO" id="GO:0005524">
    <property type="term" value="F:ATP binding"/>
    <property type="evidence" value="ECO:0007669"/>
    <property type="project" value="UniProtKB-UniRule"/>
</dbReference>
<comment type="catalytic activity">
    <reaction evidence="10">
        <text>ATP + H2O = ADP + phosphate + H(+)</text>
        <dbReference type="Rhea" id="RHEA:13065"/>
        <dbReference type="ChEBI" id="CHEBI:15377"/>
        <dbReference type="ChEBI" id="CHEBI:15378"/>
        <dbReference type="ChEBI" id="CHEBI:30616"/>
        <dbReference type="ChEBI" id="CHEBI:43474"/>
        <dbReference type="ChEBI" id="CHEBI:456216"/>
        <dbReference type="EC" id="5.6.2.4"/>
    </reaction>
</comment>
<dbReference type="AlphaFoldDB" id="A0A1F4VQR2"/>
<evidence type="ECO:0000313" key="15">
    <source>
        <dbReference type="Proteomes" id="UP000176967"/>
    </source>
</evidence>
<keyword evidence="7" id="KW-0413">Isomerase</keyword>
<dbReference type="GO" id="GO:0003677">
    <property type="term" value="F:DNA binding"/>
    <property type="evidence" value="ECO:0007669"/>
    <property type="project" value="UniProtKB-KW"/>
</dbReference>
<dbReference type="GO" id="GO:0000725">
    <property type="term" value="P:recombinational repair"/>
    <property type="evidence" value="ECO:0007669"/>
    <property type="project" value="TreeGrafter"/>
</dbReference>
<dbReference type="CDD" id="cd17932">
    <property type="entry name" value="DEXQc_UvrD"/>
    <property type="match status" value="1"/>
</dbReference>
<dbReference type="Gene3D" id="3.30.160.800">
    <property type="match status" value="1"/>
</dbReference>
<dbReference type="Gene3D" id="3.40.50.300">
    <property type="entry name" value="P-loop containing nucleotide triphosphate hydrolases"/>
    <property type="match status" value="2"/>
</dbReference>
<dbReference type="InterPro" id="IPR000212">
    <property type="entry name" value="DNA_helicase_UvrD/REP"/>
</dbReference>
<keyword evidence="4 11" id="KW-0347">Helicase</keyword>
<evidence type="ECO:0000256" key="1">
    <source>
        <dbReference type="ARBA" id="ARBA00009922"/>
    </source>
</evidence>
<accession>A0A1F4VQR2</accession>
<dbReference type="Gene3D" id="1.10.486.10">
    <property type="entry name" value="PCRA, domain 4"/>
    <property type="match status" value="2"/>
</dbReference>
<dbReference type="InterPro" id="IPR014017">
    <property type="entry name" value="DNA_helicase_UvrD-like_C"/>
</dbReference>
<reference evidence="14 15" key="1">
    <citation type="journal article" date="2016" name="Nat. Commun.">
        <title>Thousands of microbial genomes shed light on interconnected biogeochemical processes in an aquifer system.</title>
        <authorList>
            <person name="Anantharaman K."/>
            <person name="Brown C.T."/>
            <person name="Hug L.A."/>
            <person name="Sharon I."/>
            <person name="Castelle C.J."/>
            <person name="Probst A.J."/>
            <person name="Thomas B.C."/>
            <person name="Singh A."/>
            <person name="Wilkins M.J."/>
            <person name="Karaoz U."/>
            <person name="Brodie E.L."/>
            <person name="Williams K.H."/>
            <person name="Hubbard S.S."/>
            <person name="Banfield J.F."/>
        </authorList>
    </citation>
    <scope>NUCLEOTIDE SEQUENCE [LARGE SCALE GENOMIC DNA]</scope>
</reference>
<evidence type="ECO:0000256" key="7">
    <source>
        <dbReference type="ARBA" id="ARBA00023235"/>
    </source>
</evidence>
<dbReference type="PANTHER" id="PTHR11070:SF2">
    <property type="entry name" value="ATP-DEPENDENT DNA HELICASE SRS2"/>
    <property type="match status" value="1"/>
</dbReference>
<dbReference type="PROSITE" id="PS51198">
    <property type="entry name" value="UVRD_HELICASE_ATP_BIND"/>
    <property type="match status" value="1"/>
</dbReference>
<evidence type="ECO:0000256" key="10">
    <source>
        <dbReference type="ARBA" id="ARBA00048988"/>
    </source>
</evidence>
<feature type="binding site" evidence="11">
    <location>
        <begin position="27"/>
        <end position="34"/>
    </location>
    <ligand>
        <name>ATP</name>
        <dbReference type="ChEBI" id="CHEBI:30616"/>
    </ligand>
</feature>
<evidence type="ECO:0000256" key="5">
    <source>
        <dbReference type="ARBA" id="ARBA00022840"/>
    </source>
</evidence>
<evidence type="ECO:0000256" key="3">
    <source>
        <dbReference type="ARBA" id="ARBA00022801"/>
    </source>
</evidence>
<organism evidence="14 15">
    <name type="scientific">candidate division WWE3 bacterium RIFCSPLOWO2_01_FULL_53_14</name>
    <dbReference type="NCBI Taxonomy" id="1802628"/>
    <lineage>
        <taxon>Bacteria</taxon>
        <taxon>Katanobacteria</taxon>
    </lineage>
</organism>
<evidence type="ECO:0000313" key="14">
    <source>
        <dbReference type="EMBL" id="OGC59541.1"/>
    </source>
</evidence>
<dbReference type="Proteomes" id="UP000176967">
    <property type="component" value="Unassembled WGS sequence"/>
</dbReference>
<feature type="domain" description="UvrD-like helicase ATP-binding" evidence="12">
    <location>
        <begin position="6"/>
        <end position="292"/>
    </location>
</feature>
<dbReference type="Pfam" id="PF00580">
    <property type="entry name" value="UvrD-helicase"/>
    <property type="match status" value="1"/>
</dbReference>
<evidence type="ECO:0000259" key="13">
    <source>
        <dbReference type="PROSITE" id="PS51217"/>
    </source>
</evidence>
<evidence type="ECO:0000256" key="8">
    <source>
        <dbReference type="ARBA" id="ARBA00034617"/>
    </source>
</evidence>
<evidence type="ECO:0000259" key="12">
    <source>
        <dbReference type="PROSITE" id="PS51198"/>
    </source>
</evidence>
<dbReference type="STRING" id="1802628.A2890_01025"/>
<evidence type="ECO:0000256" key="6">
    <source>
        <dbReference type="ARBA" id="ARBA00023125"/>
    </source>
</evidence>
<dbReference type="GO" id="GO:0016887">
    <property type="term" value="F:ATP hydrolysis activity"/>
    <property type="evidence" value="ECO:0007669"/>
    <property type="project" value="RHEA"/>
</dbReference>
<dbReference type="GO" id="GO:0005829">
    <property type="term" value="C:cytosol"/>
    <property type="evidence" value="ECO:0007669"/>
    <property type="project" value="TreeGrafter"/>
</dbReference>
<dbReference type="EC" id="5.6.2.4" evidence="9"/>
<evidence type="ECO:0000256" key="2">
    <source>
        <dbReference type="ARBA" id="ARBA00022741"/>
    </source>
</evidence>
<proteinExistence type="inferred from homology"/>
<evidence type="ECO:0000256" key="11">
    <source>
        <dbReference type="PROSITE-ProRule" id="PRU00560"/>
    </source>
</evidence>
<dbReference type="GO" id="GO:0043138">
    <property type="term" value="F:3'-5' DNA helicase activity"/>
    <property type="evidence" value="ECO:0007669"/>
    <property type="project" value="UniProtKB-EC"/>
</dbReference>
<sequence>METLFSVLNPQQKAAARYSSGPSLIVAGPGSGKTRVLTHKIANLIRNEHISPEKILAVTFTNKAADEMKERVSRLLGSQEPGGTETQLPIWLGTFHSVCARILRRDGRALDIPPTFLIYDEDDQKDLIKGILKNNGLEGERFSPTAILAAISQAKNEMIGDEEYMTMAEGPFQELVAEIYPLYQAKLRRARGLDFDDLLVETVRLLKKEPAILTRWQKAFEHVLVDEYQDTNRVQYLLVRLLSQSHHNLTVVGDMSQAIYSWRGADFRNILRFQQDYPQAQIFHLAQNYRSTKRILLAARSLIEHNRNHIPLELWTENDNGTPVILYAADNELDEAFYISSQINALLTNGAAKHFAEFAVLYRTNAQSRVLEEVFMRGGIPYLLVGGVKFYERREVKDLLAYLRLLQNPEDPFSRQRLEKVGKRRLLRFEEADRDQLSILPPAEMIRKILEVTEYLAYLNDGSEEGQSRVENVQELASVAASFGSLTEFLEHVSLVQPTDRLSTRSTHIRRDAVTLMTLHSAKGLEFPQVFITGLEEGLLPHSRSMGSNDEIEEERRLCYVGMTRACRRLHLSFARERLLFGSRSESLPSRFLNEIGEENLLYHLSNA</sequence>
<feature type="domain" description="UvrD-like helicase C-terminal" evidence="13">
    <location>
        <begin position="293"/>
        <end position="524"/>
    </location>
</feature>
<evidence type="ECO:0000256" key="4">
    <source>
        <dbReference type="ARBA" id="ARBA00022806"/>
    </source>
</evidence>
<comment type="catalytic activity">
    <reaction evidence="8">
        <text>Couples ATP hydrolysis with the unwinding of duplex DNA by translocating in the 3'-5' direction.</text>
        <dbReference type="EC" id="5.6.2.4"/>
    </reaction>
</comment>
<keyword evidence="5 11" id="KW-0067">ATP-binding</keyword>
<name>A0A1F4VQR2_UNCKA</name>
<gene>
    <name evidence="14" type="ORF">A2890_01025</name>
</gene>
<dbReference type="SUPFAM" id="SSF52540">
    <property type="entry name" value="P-loop containing nucleoside triphosphate hydrolases"/>
    <property type="match status" value="1"/>
</dbReference>
<dbReference type="InterPro" id="IPR027417">
    <property type="entry name" value="P-loop_NTPase"/>
</dbReference>
<dbReference type="InterPro" id="IPR014016">
    <property type="entry name" value="UvrD-like_ATP-bd"/>
</dbReference>
<dbReference type="PANTHER" id="PTHR11070">
    <property type="entry name" value="UVRD / RECB / PCRA DNA HELICASE FAMILY MEMBER"/>
    <property type="match status" value="1"/>
</dbReference>